<dbReference type="PROSITE" id="PS50106">
    <property type="entry name" value="PDZ"/>
    <property type="match status" value="1"/>
</dbReference>
<keyword evidence="1" id="KW-0479">Metal-binding</keyword>
<protein>
    <submittedName>
        <fullName evidence="9">Uncharacterized protein LOC117575737</fullName>
    </submittedName>
</protein>
<dbReference type="InterPro" id="IPR036034">
    <property type="entry name" value="PDZ_sf"/>
</dbReference>
<feature type="domain" description="PDZ" evidence="7">
    <location>
        <begin position="17"/>
        <end position="97"/>
    </location>
</feature>
<accession>A0A6P8ZE88</accession>
<dbReference type="PANTHER" id="PTHR45877:SF2">
    <property type="entry name" value="E3 UBIQUITIN-PROTEIN LIGASE SINA-RELATED"/>
    <property type="match status" value="1"/>
</dbReference>
<proteinExistence type="predicted"/>
<dbReference type="PROSITE" id="PS50089">
    <property type="entry name" value="ZF_RING_2"/>
    <property type="match status" value="1"/>
</dbReference>
<dbReference type="Pfam" id="PF21362">
    <property type="entry name" value="Sina_RING"/>
    <property type="match status" value="1"/>
</dbReference>
<keyword evidence="5" id="KW-0175">Coiled coil</keyword>
<dbReference type="CDD" id="cd00136">
    <property type="entry name" value="PDZ_canonical"/>
    <property type="match status" value="1"/>
</dbReference>
<dbReference type="GO" id="GO:0008270">
    <property type="term" value="F:zinc ion binding"/>
    <property type="evidence" value="ECO:0007669"/>
    <property type="project" value="UniProtKB-KW"/>
</dbReference>
<keyword evidence="2 4" id="KW-0863">Zinc-finger</keyword>
<dbReference type="GO" id="GO:0061630">
    <property type="term" value="F:ubiquitin protein ligase activity"/>
    <property type="evidence" value="ECO:0007669"/>
    <property type="project" value="TreeGrafter"/>
</dbReference>
<dbReference type="InterPro" id="IPR001841">
    <property type="entry name" value="Znf_RING"/>
</dbReference>
<feature type="coiled-coil region" evidence="5">
    <location>
        <begin position="297"/>
        <end position="324"/>
    </location>
</feature>
<dbReference type="GO" id="GO:0031624">
    <property type="term" value="F:ubiquitin conjugating enzyme binding"/>
    <property type="evidence" value="ECO:0007669"/>
    <property type="project" value="TreeGrafter"/>
</dbReference>
<evidence type="ECO:0000256" key="4">
    <source>
        <dbReference type="PROSITE-ProRule" id="PRU00175"/>
    </source>
</evidence>
<evidence type="ECO:0000256" key="5">
    <source>
        <dbReference type="SAM" id="Coils"/>
    </source>
</evidence>
<keyword evidence="8" id="KW-1185">Reference proteome</keyword>
<dbReference type="Proteomes" id="UP000515160">
    <property type="component" value="Chromosome 2R"/>
</dbReference>
<dbReference type="AlphaFoldDB" id="A0A6P8ZE88"/>
<name>A0A6P8ZE88_DROAB</name>
<dbReference type="InterPro" id="IPR049548">
    <property type="entry name" value="Sina-like_RING"/>
</dbReference>
<dbReference type="GO" id="GO:0043161">
    <property type="term" value="P:proteasome-mediated ubiquitin-dependent protein catabolic process"/>
    <property type="evidence" value="ECO:0007669"/>
    <property type="project" value="TreeGrafter"/>
</dbReference>
<dbReference type="GO" id="GO:0005737">
    <property type="term" value="C:cytoplasm"/>
    <property type="evidence" value="ECO:0007669"/>
    <property type="project" value="TreeGrafter"/>
</dbReference>
<evidence type="ECO:0000313" key="8">
    <source>
        <dbReference type="Proteomes" id="UP000515160"/>
    </source>
</evidence>
<dbReference type="SUPFAM" id="SSF50156">
    <property type="entry name" value="PDZ domain-like"/>
    <property type="match status" value="1"/>
</dbReference>
<dbReference type="RefSeq" id="XP_034115977.2">
    <property type="nucleotide sequence ID" value="XM_034260086.2"/>
</dbReference>
<organism evidence="8 9">
    <name type="scientific">Drosophila albomicans</name>
    <name type="common">Fruit fly</name>
    <dbReference type="NCBI Taxonomy" id="7291"/>
    <lineage>
        <taxon>Eukaryota</taxon>
        <taxon>Metazoa</taxon>
        <taxon>Ecdysozoa</taxon>
        <taxon>Arthropoda</taxon>
        <taxon>Hexapoda</taxon>
        <taxon>Insecta</taxon>
        <taxon>Pterygota</taxon>
        <taxon>Neoptera</taxon>
        <taxon>Endopterygota</taxon>
        <taxon>Diptera</taxon>
        <taxon>Brachycera</taxon>
        <taxon>Muscomorpha</taxon>
        <taxon>Ephydroidea</taxon>
        <taxon>Drosophilidae</taxon>
        <taxon>Drosophila</taxon>
    </lineage>
</organism>
<dbReference type="SMART" id="SM00228">
    <property type="entry name" value="PDZ"/>
    <property type="match status" value="1"/>
</dbReference>
<gene>
    <name evidence="9" type="primary">LOC117575737</name>
</gene>
<evidence type="ECO:0000259" key="7">
    <source>
        <dbReference type="PROSITE" id="PS50106"/>
    </source>
</evidence>
<evidence type="ECO:0000256" key="1">
    <source>
        <dbReference type="ARBA" id="ARBA00022723"/>
    </source>
</evidence>
<dbReference type="Pfam" id="PF17820">
    <property type="entry name" value="PDZ_6"/>
    <property type="match status" value="1"/>
</dbReference>
<evidence type="ECO:0000256" key="3">
    <source>
        <dbReference type="ARBA" id="ARBA00022833"/>
    </source>
</evidence>
<dbReference type="SUPFAM" id="SSF57850">
    <property type="entry name" value="RING/U-box"/>
    <property type="match status" value="1"/>
</dbReference>
<keyword evidence="3" id="KW-0862">Zinc</keyword>
<evidence type="ECO:0000256" key="2">
    <source>
        <dbReference type="ARBA" id="ARBA00022771"/>
    </source>
</evidence>
<dbReference type="InterPro" id="IPR041489">
    <property type="entry name" value="PDZ_6"/>
</dbReference>
<dbReference type="InterPro" id="IPR004162">
    <property type="entry name" value="SINA-like_animal"/>
</dbReference>
<reference evidence="9" key="1">
    <citation type="submission" date="2025-08" db="UniProtKB">
        <authorList>
            <consortium name="RefSeq"/>
        </authorList>
    </citation>
    <scope>IDENTIFICATION</scope>
    <source>
        <strain evidence="9">15112-1751.03</strain>
        <tissue evidence="9">Whole Adult</tissue>
    </source>
</reference>
<dbReference type="PANTHER" id="PTHR45877">
    <property type="entry name" value="E3 UBIQUITIN-PROTEIN LIGASE SIAH2"/>
    <property type="match status" value="1"/>
</dbReference>
<dbReference type="OrthoDB" id="10009200at2759"/>
<dbReference type="InterPro" id="IPR001478">
    <property type="entry name" value="PDZ"/>
</dbReference>
<sequence>MQATNVGGDASHDGESRVRLLKIPRAAPQIEEYGFRLTRSKWDPYPWVSEVAAGTPASLCGLKTGDCILKVNGVDIVGMRIADVAQIVKSQKDAVTFLCWNSDCETDCDENSICCVPMPTSLKRLGVIVENILRVIECPVCNVTITPPVMQCQNGHLLCLDCRIRSEKCPMCRGFFTPIRSGVAEEIYSIIAGAFEHCQRDGKLRRQIFGEMSLIKTKPNSEDCICRESLKQRKSLLPKNKILSKLLQAKAGSLENLFQCNAAKLLRAEATESFNVMPLEEGCNEKGLEPRLTRTSMLKCTNDLQQQEQEAADERNAKLQADTNRDSNHNCNEADSLGQQDIVQRGADMPLVGGQNTVMAANAPSVVNELWTDPPVKTQSKSFAFACPTRTSSSASGARIAS</sequence>
<evidence type="ECO:0000259" key="6">
    <source>
        <dbReference type="PROSITE" id="PS50089"/>
    </source>
</evidence>
<feature type="domain" description="RING-type" evidence="6">
    <location>
        <begin position="138"/>
        <end position="173"/>
    </location>
</feature>
<evidence type="ECO:0000313" key="9">
    <source>
        <dbReference type="RefSeq" id="XP_034115977.2"/>
    </source>
</evidence>
<dbReference type="Gene3D" id="2.30.42.10">
    <property type="match status" value="1"/>
</dbReference>
<dbReference type="GeneID" id="117575737"/>